<organism evidence="14 15">
    <name type="scientific">Bacillus cereus</name>
    <dbReference type="NCBI Taxonomy" id="1396"/>
    <lineage>
        <taxon>Bacteria</taxon>
        <taxon>Bacillati</taxon>
        <taxon>Bacillota</taxon>
        <taxon>Bacilli</taxon>
        <taxon>Bacillales</taxon>
        <taxon>Bacillaceae</taxon>
        <taxon>Bacillus</taxon>
        <taxon>Bacillus cereus group</taxon>
    </lineage>
</organism>
<comment type="cofactor">
    <cofactor evidence="2">
        <name>Mg(2+)</name>
        <dbReference type="ChEBI" id="CHEBI:18420"/>
    </cofactor>
</comment>
<dbReference type="PROSITE" id="PS50880">
    <property type="entry name" value="TOPRIM"/>
    <property type="match status" value="1"/>
</dbReference>
<dbReference type="PANTHER" id="PTHR45866:SF1">
    <property type="entry name" value="DNA GYRASE SUBUNIT B, MITOCHONDRIAL"/>
    <property type="match status" value="1"/>
</dbReference>
<dbReference type="PROSITE" id="PS00177">
    <property type="entry name" value="TOPOISOMERASE_II"/>
    <property type="match status" value="1"/>
</dbReference>
<keyword evidence="11" id="KW-0413">Isomerase</keyword>
<dbReference type="FunFam" id="3.30.565.10:FF:000002">
    <property type="entry name" value="DNA gyrase subunit B"/>
    <property type="match status" value="1"/>
</dbReference>
<evidence type="ECO:0000256" key="2">
    <source>
        <dbReference type="ARBA" id="ARBA00001946"/>
    </source>
</evidence>
<comment type="similarity">
    <text evidence="3">Belongs to the type II topoisomerase GyrB family.</text>
</comment>
<dbReference type="InterPro" id="IPR034160">
    <property type="entry name" value="TOPRIM_GyrB"/>
</dbReference>
<dbReference type="Proteomes" id="UP000075476">
    <property type="component" value="Unassembled WGS sequence"/>
</dbReference>
<evidence type="ECO:0000313" key="14">
    <source>
        <dbReference type="EMBL" id="KXY50883.1"/>
    </source>
</evidence>
<feature type="compositionally biased region" description="Basic and acidic residues" evidence="12">
    <location>
        <begin position="385"/>
        <end position="402"/>
    </location>
</feature>
<dbReference type="SUPFAM" id="SSF56719">
    <property type="entry name" value="Type II DNA topoisomerase"/>
    <property type="match status" value="1"/>
</dbReference>
<keyword evidence="10" id="KW-0238">DNA-binding</keyword>
<dbReference type="PRINTS" id="PR01159">
    <property type="entry name" value="DNAGYRASEB"/>
</dbReference>
<dbReference type="GO" id="GO:0003677">
    <property type="term" value="F:DNA binding"/>
    <property type="evidence" value="ECO:0007669"/>
    <property type="project" value="UniProtKB-KW"/>
</dbReference>
<dbReference type="EMBL" id="LOMO01000001">
    <property type="protein sequence ID" value="KXY50883.1"/>
    <property type="molecule type" value="Genomic_DNA"/>
</dbReference>
<evidence type="ECO:0000256" key="12">
    <source>
        <dbReference type="SAM" id="MobiDB-lite"/>
    </source>
</evidence>
<dbReference type="InterPro" id="IPR014721">
    <property type="entry name" value="Ribsml_uS5_D2-typ_fold_subgr"/>
</dbReference>
<evidence type="ECO:0000256" key="4">
    <source>
        <dbReference type="ARBA" id="ARBA00012895"/>
    </source>
</evidence>
<keyword evidence="5" id="KW-0479">Metal-binding</keyword>
<dbReference type="SMART" id="SM00433">
    <property type="entry name" value="TOP2c"/>
    <property type="match status" value="1"/>
</dbReference>
<comment type="catalytic activity">
    <reaction evidence="1">
        <text>ATP-dependent breakage, passage and rejoining of double-stranded DNA.</text>
        <dbReference type="EC" id="5.6.2.2"/>
    </reaction>
</comment>
<evidence type="ECO:0000256" key="8">
    <source>
        <dbReference type="ARBA" id="ARBA00022842"/>
    </source>
</evidence>
<dbReference type="Gene3D" id="3.30.565.10">
    <property type="entry name" value="Histidine kinase-like ATPase, C-terminal domain"/>
    <property type="match status" value="1"/>
</dbReference>
<dbReference type="Pfam" id="PF02518">
    <property type="entry name" value="HATPase_c"/>
    <property type="match status" value="1"/>
</dbReference>
<evidence type="ECO:0000256" key="10">
    <source>
        <dbReference type="ARBA" id="ARBA00023125"/>
    </source>
</evidence>
<dbReference type="SMART" id="SM00387">
    <property type="entry name" value="HATPase_c"/>
    <property type="match status" value="1"/>
</dbReference>
<evidence type="ECO:0000256" key="7">
    <source>
        <dbReference type="ARBA" id="ARBA00022840"/>
    </source>
</evidence>
<evidence type="ECO:0000259" key="13">
    <source>
        <dbReference type="PROSITE" id="PS50880"/>
    </source>
</evidence>
<dbReference type="GO" id="GO:0046872">
    <property type="term" value="F:metal ion binding"/>
    <property type="evidence" value="ECO:0007669"/>
    <property type="project" value="UniProtKB-KW"/>
</dbReference>
<feature type="compositionally biased region" description="Polar residues" evidence="12">
    <location>
        <begin position="403"/>
        <end position="415"/>
    </location>
</feature>
<protein>
    <recommendedName>
        <fullName evidence="4">DNA topoisomerase (ATP-hydrolyzing)</fullName>
        <ecNumber evidence="4">5.6.2.2</ecNumber>
    </recommendedName>
</protein>
<dbReference type="AlphaFoldDB" id="A0A9X0SQ08"/>
<evidence type="ECO:0000256" key="9">
    <source>
        <dbReference type="ARBA" id="ARBA00023029"/>
    </source>
</evidence>
<keyword evidence="6" id="KW-0547">Nucleotide-binding</keyword>
<dbReference type="InterPro" id="IPR013506">
    <property type="entry name" value="Topo_IIA_bsu_dom2"/>
</dbReference>
<feature type="region of interest" description="Disordered" evidence="12">
    <location>
        <begin position="385"/>
        <end position="415"/>
    </location>
</feature>
<dbReference type="Pfam" id="PF00986">
    <property type="entry name" value="DNA_gyraseB_C"/>
    <property type="match status" value="1"/>
</dbReference>
<keyword evidence="9" id="KW-0799">Topoisomerase</keyword>
<comment type="caution">
    <text evidence="14">The sequence shown here is derived from an EMBL/GenBank/DDBJ whole genome shotgun (WGS) entry which is preliminary data.</text>
</comment>
<evidence type="ECO:0000256" key="5">
    <source>
        <dbReference type="ARBA" id="ARBA00022723"/>
    </source>
</evidence>
<gene>
    <name evidence="14" type="primary">gyrB</name>
    <name evidence="14" type="ORF">AT268_30510</name>
</gene>
<dbReference type="PRINTS" id="PR00418">
    <property type="entry name" value="TPI2FAMILY"/>
</dbReference>
<dbReference type="SUPFAM" id="SSF54211">
    <property type="entry name" value="Ribosomal protein S5 domain 2-like"/>
    <property type="match status" value="1"/>
</dbReference>
<evidence type="ECO:0000256" key="3">
    <source>
        <dbReference type="ARBA" id="ARBA00010708"/>
    </source>
</evidence>
<reference evidence="14 15" key="1">
    <citation type="submission" date="2015-12" db="EMBL/GenBank/DDBJ databases">
        <title>Bacillus cereus Group isolate.</title>
        <authorList>
            <person name="Kovac J."/>
        </authorList>
    </citation>
    <scope>NUCLEOTIDE SEQUENCE [LARGE SCALE GENOMIC DNA]</scope>
    <source>
        <strain evidence="14 15">FSL K6-0073</strain>
    </source>
</reference>
<evidence type="ECO:0000313" key="15">
    <source>
        <dbReference type="Proteomes" id="UP000075476"/>
    </source>
</evidence>
<dbReference type="SUPFAM" id="SSF55874">
    <property type="entry name" value="ATPase domain of HSP90 chaperone/DNA topoisomerase II/histidine kinase"/>
    <property type="match status" value="1"/>
</dbReference>
<dbReference type="CDD" id="cd16928">
    <property type="entry name" value="HATPase_GyrB-like"/>
    <property type="match status" value="1"/>
</dbReference>
<dbReference type="InterPro" id="IPR020568">
    <property type="entry name" value="Ribosomal_Su5_D2-typ_SF"/>
</dbReference>
<dbReference type="RefSeq" id="WP_061662213.1">
    <property type="nucleotide sequence ID" value="NZ_LOMO01000001.1"/>
</dbReference>
<dbReference type="Pfam" id="PF01751">
    <property type="entry name" value="Toprim"/>
    <property type="match status" value="1"/>
</dbReference>
<dbReference type="InterPro" id="IPR000565">
    <property type="entry name" value="Topo_IIA_B"/>
</dbReference>
<evidence type="ECO:0000256" key="11">
    <source>
        <dbReference type="ARBA" id="ARBA00023235"/>
    </source>
</evidence>
<dbReference type="GO" id="GO:0034335">
    <property type="term" value="F:DNA negative supercoiling activity"/>
    <property type="evidence" value="ECO:0007669"/>
    <property type="project" value="UniProtKB-ARBA"/>
</dbReference>
<dbReference type="GO" id="GO:0006265">
    <property type="term" value="P:DNA topological change"/>
    <property type="evidence" value="ECO:0007669"/>
    <property type="project" value="InterPro"/>
</dbReference>
<dbReference type="GO" id="GO:0005524">
    <property type="term" value="F:ATP binding"/>
    <property type="evidence" value="ECO:0007669"/>
    <property type="project" value="UniProtKB-KW"/>
</dbReference>
<proteinExistence type="inferred from homology"/>
<dbReference type="PANTHER" id="PTHR45866">
    <property type="entry name" value="DNA GYRASE/TOPOISOMERASE SUBUNIT B"/>
    <property type="match status" value="1"/>
</dbReference>
<dbReference type="InterPro" id="IPR036890">
    <property type="entry name" value="HATPase_C_sf"/>
</dbReference>
<dbReference type="InterPro" id="IPR018522">
    <property type="entry name" value="TopoIIA_CS"/>
</dbReference>
<evidence type="ECO:0000256" key="6">
    <source>
        <dbReference type="ARBA" id="ARBA00022741"/>
    </source>
</evidence>
<dbReference type="InterPro" id="IPR013760">
    <property type="entry name" value="Topo_IIA-like_dom_sf"/>
</dbReference>
<dbReference type="Pfam" id="PF00204">
    <property type="entry name" value="DNA_gyraseB"/>
    <property type="match status" value="1"/>
</dbReference>
<feature type="domain" description="Toprim" evidence="13">
    <location>
        <begin position="422"/>
        <end position="536"/>
    </location>
</feature>
<dbReference type="InterPro" id="IPR013759">
    <property type="entry name" value="Topo_IIA_B_C"/>
</dbReference>
<accession>A0A9X0SQ08</accession>
<dbReference type="InterPro" id="IPR006171">
    <property type="entry name" value="TOPRIM_dom"/>
</dbReference>
<dbReference type="InterPro" id="IPR002288">
    <property type="entry name" value="DNA_gyrase_B_C"/>
</dbReference>
<dbReference type="CDD" id="cd00822">
    <property type="entry name" value="TopoII_Trans_DNA_gyrase"/>
    <property type="match status" value="1"/>
</dbReference>
<keyword evidence="8" id="KW-0460">Magnesium</keyword>
<sequence length="644" mass="71565">MSEEYNGDSIEILEGLEAVRKRPGMYIGSTNTKGLHHMIKEITDNSVDEAVAGYCDEIITRIHKDNSISIEDNGRGVPVDVHRKAGYSTARVIYTILHAGGKFGGNGYKVSGGLHGVGASVVNALSSYLEVEIHRNGKIYKDRYENGGVPVIPLTENGELPSIGDTDRRGTKVRFLPDDTILETTEWNIETIEKRLQESAFLNKGLKFVFIDERTGYEKTFCEKDGIGGLVKEINHSKPTLTDVISFSGVSKDIEVQIAFQYVQEYNEHLISYCNNIITPHGGTHIVGLKSGITRLINGYAKELGLLKTKDNTIDGAHIRTGIVAVVSIRHSNPQYEGQTKEKLGSTDAKGAVEEVIKNEGSKFFDLHVEEVKRIIENAMRVSKIRETEEKSRDNSLQKKDAQLQTNGKLASASSKTPVKKKEIYLVEGDSAGGTAKQARDRKTQAILPAKGKIINVEKARIDKVLSNEEIQSIIVAIGGGHGKAFDISKVNYGRVVIMTDADVDGAHIRTLLLTFFYRYMRPLIEEGYVWIAVPPLYKIVHEEQQGRKKVETEMYAYSIEELDSIMSTIGNKIKGIQRYKGLGEMSATQLWDTTLNPETRKQIQVRIEDAKEADAVTELLMGDKVAPRREFIISEAHKANIDI</sequence>
<dbReference type="Gene3D" id="3.30.230.10">
    <property type="match status" value="1"/>
</dbReference>
<evidence type="ECO:0000256" key="1">
    <source>
        <dbReference type="ARBA" id="ARBA00000185"/>
    </source>
</evidence>
<dbReference type="NCBIfam" id="NF004189">
    <property type="entry name" value="PRK05644.1"/>
    <property type="match status" value="1"/>
</dbReference>
<dbReference type="InterPro" id="IPR001241">
    <property type="entry name" value="Topo_IIA"/>
</dbReference>
<name>A0A9X0SQ08_BACCE</name>
<dbReference type="EC" id="5.6.2.2" evidence="4"/>
<dbReference type="CDD" id="cd03366">
    <property type="entry name" value="TOPRIM_TopoIIA_GyrB"/>
    <property type="match status" value="1"/>
</dbReference>
<dbReference type="InterPro" id="IPR003594">
    <property type="entry name" value="HATPase_dom"/>
</dbReference>
<keyword evidence="7" id="KW-0067">ATP-binding</keyword>
<dbReference type="Gene3D" id="3.40.50.670">
    <property type="match status" value="1"/>
</dbReference>